<evidence type="ECO:0000256" key="1">
    <source>
        <dbReference type="PROSITE-ProRule" id="PRU00339"/>
    </source>
</evidence>
<keyword evidence="1" id="KW-0802">TPR repeat</keyword>
<proteinExistence type="predicted"/>
<evidence type="ECO:0000313" key="2">
    <source>
        <dbReference type="EMBL" id="QBR83833.1"/>
    </source>
</evidence>
<accession>A0AAX1EFF9</accession>
<gene>
    <name evidence="2" type="ORF">E3983_05410</name>
</gene>
<dbReference type="RefSeq" id="WP_135060157.1">
    <property type="nucleotide sequence ID" value="NZ_CP038254.1"/>
</dbReference>
<feature type="repeat" description="TPR" evidence="1">
    <location>
        <begin position="170"/>
        <end position="203"/>
    </location>
</feature>
<dbReference type="Pfam" id="PF13181">
    <property type="entry name" value="TPR_8"/>
    <property type="match status" value="2"/>
</dbReference>
<dbReference type="SMART" id="SM00028">
    <property type="entry name" value="TPR"/>
    <property type="match status" value="2"/>
</dbReference>
<dbReference type="PROSITE" id="PS50005">
    <property type="entry name" value="TPR"/>
    <property type="match status" value="2"/>
</dbReference>
<name>A0AAX1EFF9_9GAMM</name>
<dbReference type="Gene3D" id="1.25.40.10">
    <property type="entry name" value="Tetratricopeptide repeat domain"/>
    <property type="match status" value="2"/>
</dbReference>
<dbReference type="InterPro" id="IPR011990">
    <property type="entry name" value="TPR-like_helical_dom_sf"/>
</dbReference>
<dbReference type="EMBL" id="CP038254">
    <property type="protein sequence ID" value="QBR83833.1"/>
    <property type="molecule type" value="Genomic_DNA"/>
</dbReference>
<dbReference type="GO" id="GO:0035269">
    <property type="term" value="P:protein O-linked glycosylation via mannose"/>
    <property type="evidence" value="ECO:0007669"/>
    <property type="project" value="TreeGrafter"/>
</dbReference>
<dbReference type="InterPro" id="IPR019734">
    <property type="entry name" value="TPR_rpt"/>
</dbReference>
<dbReference type="SUPFAM" id="SSF48452">
    <property type="entry name" value="TPR-like"/>
    <property type="match status" value="1"/>
</dbReference>
<dbReference type="GO" id="GO:0000030">
    <property type="term" value="F:mannosyltransferase activity"/>
    <property type="evidence" value="ECO:0007669"/>
    <property type="project" value="TreeGrafter"/>
</dbReference>
<protein>
    <submittedName>
        <fullName evidence="2">Tetratricopeptide repeat protein</fullName>
    </submittedName>
</protein>
<organism evidence="2 3">
    <name type="scientific">Legionella israelensis</name>
    <dbReference type="NCBI Taxonomy" id="454"/>
    <lineage>
        <taxon>Bacteria</taxon>
        <taxon>Pseudomonadati</taxon>
        <taxon>Pseudomonadota</taxon>
        <taxon>Gammaproteobacteria</taxon>
        <taxon>Legionellales</taxon>
        <taxon>Legionellaceae</taxon>
        <taxon>Legionella</taxon>
    </lineage>
</organism>
<feature type="repeat" description="TPR" evidence="1">
    <location>
        <begin position="37"/>
        <end position="70"/>
    </location>
</feature>
<dbReference type="Proteomes" id="UP000295517">
    <property type="component" value="Chromosome"/>
</dbReference>
<dbReference type="PANTHER" id="PTHR44395:SF1">
    <property type="entry name" value="PROTEIN O-MANNOSYL-TRANSFERASE TMTC3"/>
    <property type="match status" value="1"/>
</dbReference>
<evidence type="ECO:0000313" key="3">
    <source>
        <dbReference type="Proteomes" id="UP000295517"/>
    </source>
</evidence>
<reference evidence="2 3" key="1">
    <citation type="submission" date="2019-03" db="EMBL/GenBank/DDBJ databases">
        <title>Diverse conjugative elements silence natural transformation in Legionella species.</title>
        <authorList>
            <person name="Durieux I."/>
            <person name="Ginevra C."/>
            <person name="Attaiech L."/>
            <person name="Picq K."/>
            <person name="Juan P.A."/>
            <person name="Jarraud S."/>
            <person name="Charpentier X."/>
        </authorList>
    </citation>
    <scope>NUCLEOTIDE SEQUENCE [LARGE SCALE GENOMIC DNA]</scope>
    <source>
        <strain evidence="2 3">HL-0427-4011</strain>
    </source>
</reference>
<dbReference type="PANTHER" id="PTHR44395">
    <property type="match status" value="1"/>
</dbReference>
<dbReference type="AlphaFoldDB" id="A0AAX1EFF9"/>
<sequence>MDEKINAMLAKLGRKPLPGAELLNELHEIADHHPLYPTVFFALGVVYVFSEEYEESIHYFTKACKLNPFFVEAMFNNAASHSKIGDIAGHLTWLSRIVEVGHKEDEIVIQAKASLDEMDAVIRETHGIDLDTYIKNAKRFKFAQEKMQVRQWGKAIDIFKSLLKKTPDIPSLWNNFAICYANQGEKEQALKHTKKALEVEGDYKPAQMNLSLIEKMVEG</sequence>